<evidence type="ECO:0000313" key="12">
    <source>
        <dbReference type="EMBL" id="QYX78684.1"/>
    </source>
</evidence>
<evidence type="ECO:0000256" key="9">
    <source>
        <dbReference type="SAM" id="MobiDB-lite"/>
    </source>
</evidence>
<dbReference type="EMBL" id="CP080647">
    <property type="protein sequence ID" value="QYX78684.1"/>
    <property type="molecule type" value="Genomic_DNA"/>
</dbReference>
<evidence type="ECO:0000313" key="13">
    <source>
        <dbReference type="Proteomes" id="UP000827138"/>
    </source>
</evidence>
<evidence type="ECO:0000256" key="2">
    <source>
        <dbReference type="ARBA" id="ARBA00012438"/>
    </source>
</evidence>
<evidence type="ECO:0000256" key="8">
    <source>
        <dbReference type="ARBA" id="ARBA00023012"/>
    </source>
</evidence>
<feature type="region of interest" description="Disordered" evidence="9">
    <location>
        <begin position="250"/>
        <end position="280"/>
    </location>
</feature>
<dbReference type="InterPro" id="IPR050482">
    <property type="entry name" value="Sensor_HK_TwoCompSys"/>
</dbReference>
<feature type="domain" description="Histidine kinase/HSP90-like ATPase" evidence="11">
    <location>
        <begin position="312"/>
        <end position="405"/>
    </location>
</feature>
<feature type="transmembrane region" description="Helical" evidence="10">
    <location>
        <begin position="56"/>
        <end position="75"/>
    </location>
</feature>
<name>A0ABX8XS93_9ACTN</name>
<dbReference type="InterPro" id="IPR036890">
    <property type="entry name" value="HATPase_C_sf"/>
</dbReference>
<feature type="transmembrane region" description="Helical" evidence="10">
    <location>
        <begin position="127"/>
        <end position="145"/>
    </location>
</feature>
<comment type="catalytic activity">
    <reaction evidence="1">
        <text>ATP + protein L-histidine = ADP + protein N-phospho-L-histidine.</text>
        <dbReference type="EC" id="2.7.13.3"/>
    </reaction>
</comment>
<feature type="transmembrane region" description="Helical" evidence="10">
    <location>
        <begin position="82"/>
        <end position="99"/>
    </location>
</feature>
<dbReference type="Gene3D" id="3.30.565.10">
    <property type="entry name" value="Histidine kinase-like ATPase, C-terminal domain"/>
    <property type="match status" value="1"/>
</dbReference>
<sequence length="420" mass="44274">MSGIRGGRGPGRGARGWWVRGRVLAEEYPWVVDVGVALLVQGAMTMPFVVPRAAGLAPATWAAYGLMTLTVVPLVWRRRAPLAVLVAILVTSMVYKLALDGPGQPLPYNGLVIVYTVAVLSPPWKRLVSGVLVLIAVPVGVWLNTRSARELTFSAFVFAAAYVFGRLTDTRQRAHRVEAEQVAARERARIAREMHDILSHAVSLMIVQAEAGPVAVRTAPERAEAAFDAISETGRDAMVQLRRMLGLLRDSEEGGGHEGSRPEEREGYAPGLAPRAPQPGVGELPALFDRVRGSGLAVGYEVVGAERGLPGAVGATVFRVVQEALTNTVRHAGARTVTVQLHYGDSDVELIVLDDGRGPRAGYGGGGHGLVGVRERAAAHGGTAEVGAGPGGRGFEVRVRIPVPALPAAPAVVATAEVGR</sequence>
<keyword evidence="10" id="KW-0472">Membrane</keyword>
<evidence type="ECO:0000256" key="10">
    <source>
        <dbReference type="SAM" id="Phobius"/>
    </source>
</evidence>
<keyword evidence="7" id="KW-0067">ATP-binding</keyword>
<dbReference type="InterPro" id="IPR011712">
    <property type="entry name" value="Sig_transdc_His_kin_sub3_dim/P"/>
</dbReference>
<dbReference type="PANTHER" id="PTHR24421">
    <property type="entry name" value="NITRATE/NITRITE SENSOR PROTEIN NARX-RELATED"/>
    <property type="match status" value="1"/>
</dbReference>
<evidence type="ECO:0000259" key="11">
    <source>
        <dbReference type="SMART" id="SM00387"/>
    </source>
</evidence>
<keyword evidence="13" id="KW-1185">Reference proteome</keyword>
<keyword evidence="10" id="KW-0812">Transmembrane</keyword>
<dbReference type="CDD" id="cd16917">
    <property type="entry name" value="HATPase_UhpB-NarQ-NarX-like"/>
    <property type="match status" value="1"/>
</dbReference>
<keyword evidence="4" id="KW-0808">Transferase</keyword>
<gene>
    <name evidence="12" type="ORF">K1J60_21010</name>
</gene>
<dbReference type="InterPro" id="IPR003594">
    <property type="entry name" value="HATPase_dom"/>
</dbReference>
<dbReference type="PANTHER" id="PTHR24421:SF10">
    <property type="entry name" value="NITRATE_NITRITE SENSOR PROTEIN NARQ"/>
    <property type="match status" value="1"/>
</dbReference>
<evidence type="ECO:0000256" key="4">
    <source>
        <dbReference type="ARBA" id="ARBA00022679"/>
    </source>
</evidence>
<keyword evidence="6 12" id="KW-0418">Kinase</keyword>
<dbReference type="InterPro" id="IPR055558">
    <property type="entry name" value="DUF7134"/>
</dbReference>
<evidence type="ECO:0000256" key="5">
    <source>
        <dbReference type="ARBA" id="ARBA00022741"/>
    </source>
</evidence>
<dbReference type="GO" id="GO:0016301">
    <property type="term" value="F:kinase activity"/>
    <property type="evidence" value="ECO:0007669"/>
    <property type="project" value="UniProtKB-KW"/>
</dbReference>
<dbReference type="Pfam" id="PF07730">
    <property type="entry name" value="HisKA_3"/>
    <property type="match status" value="1"/>
</dbReference>
<dbReference type="Pfam" id="PF02518">
    <property type="entry name" value="HATPase_c"/>
    <property type="match status" value="1"/>
</dbReference>
<protein>
    <recommendedName>
        <fullName evidence="2">histidine kinase</fullName>
        <ecNumber evidence="2">2.7.13.3</ecNumber>
    </recommendedName>
</protein>
<accession>A0ABX8XS93</accession>
<keyword evidence="5" id="KW-0547">Nucleotide-binding</keyword>
<dbReference type="Pfam" id="PF23539">
    <property type="entry name" value="DUF7134"/>
    <property type="match status" value="1"/>
</dbReference>
<dbReference type="EC" id="2.7.13.3" evidence="2"/>
<organism evidence="12 13">
    <name type="scientific">Streptomyces akebiae</name>
    <dbReference type="NCBI Taxonomy" id="2865673"/>
    <lineage>
        <taxon>Bacteria</taxon>
        <taxon>Bacillati</taxon>
        <taxon>Actinomycetota</taxon>
        <taxon>Actinomycetes</taxon>
        <taxon>Kitasatosporales</taxon>
        <taxon>Streptomycetaceae</taxon>
        <taxon>Streptomyces</taxon>
    </lineage>
</organism>
<dbReference type="SUPFAM" id="SSF55874">
    <property type="entry name" value="ATPase domain of HSP90 chaperone/DNA topoisomerase II/histidine kinase"/>
    <property type="match status" value="1"/>
</dbReference>
<dbReference type="Proteomes" id="UP000827138">
    <property type="component" value="Chromosome"/>
</dbReference>
<dbReference type="SMART" id="SM00387">
    <property type="entry name" value="HATPase_c"/>
    <property type="match status" value="1"/>
</dbReference>
<dbReference type="Gene3D" id="1.20.5.1930">
    <property type="match status" value="1"/>
</dbReference>
<proteinExistence type="predicted"/>
<evidence type="ECO:0000256" key="7">
    <source>
        <dbReference type="ARBA" id="ARBA00022840"/>
    </source>
</evidence>
<feature type="transmembrane region" description="Helical" evidence="10">
    <location>
        <begin position="151"/>
        <end position="168"/>
    </location>
</feature>
<dbReference type="RefSeq" id="WP_220647554.1">
    <property type="nucleotide sequence ID" value="NZ_CP080647.1"/>
</dbReference>
<keyword evidence="8" id="KW-0902">Two-component regulatory system</keyword>
<evidence type="ECO:0000256" key="1">
    <source>
        <dbReference type="ARBA" id="ARBA00000085"/>
    </source>
</evidence>
<evidence type="ECO:0000256" key="6">
    <source>
        <dbReference type="ARBA" id="ARBA00022777"/>
    </source>
</evidence>
<evidence type="ECO:0000256" key="3">
    <source>
        <dbReference type="ARBA" id="ARBA00022553"/>
    </source>
</evidence>
<keyword evidence="3" id="KW-0597">Phosphoprotein</keyword>
<keyword evidence="10" id="KW-1133">Transmembrane helix</keyword>
<feature type="compositionally biased region" description="Basic and acidic residues" evidence="9">
    <location>
        <begin position="250"/>
        <end position="267"/>
    </location>
</feature>
<reference evidence="12 13" key="1">
    <citation type="submission" date="2021-08" db="EMBL/GenBank/DDBJ databases">
        <authorList>
            <person name="Ping M."/>
        </authorList>
    </citation>
    <scope>NUCLEOTIDE SEQUENCE [LARGE SCALE GENOMIC DNA]</scope>
    <source>
        <strain evidence="12 13">MG28</strain>
    </source>
</reference>